<reference evidence="2" key="1">
    <citation type="submission" date="2020-05" db="EMBL/GenBank/DDBJ databases">
        <authorList>
            <person name="Chiriac C."/>
            <person name="Salcher M."/>
            <person name="Ghai R."/>
            <person name="Kavagutti S V."/>
        </authorList>
    </citation>
    <scope>NUCLEOTIDE SEQUENCE</scope>
</reference>
<dbReference type="EMBL" id="LR797246">
    <property type="protein sequence ID" value="CAB4196319.1"/>
    <property type="molecule type" value="Genomic_DNA"/>
</dbReference>
<organism evidence="2">
    <name type="scientific">uncultured Caudovirales phage</name>
    <dbReference type="NCBI Taxonomy" id="2100421"/>
    <lineage>
        <taxon>Viruses</taxon>
        <taxon>Duplodnaviria</taxon>
        <taxon>Heunggongvirae</taxon>
        <taxon>Uroviricota</taxon>
        <taxon>Caudoviricetes</taxon>
        <taxon>Peduoviridae</taxon>
        <taxon>Maltschvirus</taxon>
        <taxon>Maltschvirus maltsch</taxon>
    </lineage>
</organism>
<name>A0A6J5RH98_9CAUD</name>
<gene>
    <name evidence="2" type="ORF">UFOVP1299_71</name>
</gene>
<proteinExistence type="predicted"/>
<protein>
    <submittedName>
        <fullName evidence="2">Uncharacterized protein</fullName>
    </submittedName>
</protein>
<keyword evidence="1" id="KW-0472">Membrane</keyword>
<sequence>MLWMYIFGAIVSAMLVALVPWLLVIGIPLAAYAALVSWLDNRRANVNAPKSA</sequence>
<evidence type="ECO:0000313" key="2">
    <source>
        <dbReference type="EMBL" id="CAB4196319.1"/>
    </source>
</evidence>
<evidence type="ECO:0000256" key="1">
    <source>
        <dbReference type="SAM" id="Phobius"/>
    </source>
</evidence>
<accession>A0A6J5RH98</accession>
<keyword evidence="1" id="KW-1133">Transmembrane helix</keyword>
<feature type="transmembrane region" description="Helical" evidence="1">
    <location>
        <begin position="6"/>
        <end position="35"/>
    </location>
</feature>
<keyword evidence="1" id="KW-0812">Transmembrane</keyword>